<keyword evidence="5" id="KW-0547">Nucleotide-binding</keyword>
<evidence type="ECO:0000256" key="6">
    <source>
        <dbReference type="ARBA" id="ARBA00022777"/>
    </source>
</evidence>
<dbReference type="InterPro" id="IPR003594">
    <property type="entry name" value="HATPase_dom"/>
</dbReference>
<dbReference type="PANTHER" id="PTHR43065:SF42">
    <property type="entry name" value="TWO-COMPONENT SENSOR PPRA"/>
    <property type="match status" value="1"/>
</dbReference>
<comment type="caution">
    <text evidence="15">The sequence shown here is derived from an EMBL/GenBank/DDBJ whole genome shotgun (WGS) entry which is preliminary data.</text>
</comment>
<dbReference type="GO" id="GO:0000155">
    <property type="term" value="F:phosphorelay sensor kinase activity"/>
    <property type="evidence" value="ECO:0007669"/>
    <property type="project" value="InterPro"/>
</dbReference>
<dbReference type="EC" id="2.7.13.3" evidence="2"/>
<dbReference type="InterPro" id="IPR011006">
    <property type="entry name" value="CheY-like_superfamily"/>
</dbReference>
<dbReference type="SMART" id="SM00448">
    <property type="entry name" value="REC"/>
    <property type="match status" value="1"/>
</dbReference>
<dbReference type="InterPro" id="IPR035965">
    <property type="entry name" value="PAS-like_dom_sf"/>
</dbReference>
<dbReference type="SUPFAM" id="SSF55874">
    <property type="entry name" value="ATPase domain of HSP90 chaperone/DNA topoisomerase II/histidine kinase"/>
    <property type="match status" value="1"/>
</dbReference>
<keyword evidence="8" id="KW-0902">Two-component regulatory system</keyword>
<protein>
    <recommendedName>
        <fullName evidence="2">histidine kinase</fullName>
        <ecNumber evidence="2">2.7.13.3</ecNumber>
    </recommendedName>
</protein>
<dbReference type="AlphaFoldDB" id="Q0EZ67"/>
<sequence>MPFGRIQDRLSAHTGRVIATLFFLLAGLVSWVSLGQIRQHELLTAARSLQGVNTLTARVLQKQSTEAIAEATSLSTNAPVHELMLALLGTGTDVPASRYALRLRLAAWLVSHDFRDFYLLGPEGRIRAGFRDADLGKVVAQGVLDTLGDVLHGEGLITHPVLIGDHDVQMWMMVPVYDQGGIAAGVFAVVLDKQRHFDETTGLGQFGASTETYLVDRQGRMLTASRFENQLIANGRLKEGQNSELNMLVHVSGSNQPTLAVAHMLDGPDGMSITPYPDYRGVPVIGVWQWDRLFDAAIISEMDVDEALAGYVQTRNLILMLLAGLLLAGLIVARSYARYRRRQERESNELRNLLLESTAEAIYGLDLQGRCSFANKACVRMLGYEAADDLYGRNMHLLAQHSHADGTSYDEQQSRIFSSLRNKTRMHCREEVFWRRDGSSFPVEFWSHPLFDDGGEVVGCVVTFWDISELRKAEAQRNRIEKQIQHTQRLESLGVLAGGIAHDFNNILSAILGNAALASRKVISDPLDARERMESVVQCCDRASVLCRQMLAYSGKGKFVIRQINLSSMVEEITHLLEVSLDKGVVIKYSLAVTLPLVEADEAQMQQLIMNLVTNANEAIGGKSGVISITTGVMHADAEYLMDCYGDIPVAGRYTYVEVSDTGCGMDAETRQKIFDPFFTTKFTGRGLGMSAVLGIVRGHHGALKLYSEPGKGTTFKYLIPASDELATGEHEALELEDQWRGDGRLVLVVDDEETVRETAMMMLEDMGFTAVGAVNGLEALALYRSRQKEIAVVLMDLTMPKMGGEECFRELRRINPDVRVVLSSGYSEQDAIQTFTGKKLAGFVQKPVSPARLKQVIHAAVGDE</sequence>
<proteinExistence type="predicted"/>
<dbReference type="EMBL" id="AATS01000007">
    <property type="protein sequence ID" value="EAU54557.1"/>
    <property type="molecule type" value="Genomic_DNA"/>
</dbReference>
<dbReference type="CDD" id="cd17546">
    <property type="entry name" value="REC_hyHK_CKI1_RcsC-like"/>
    <property type="match status" value="1"/>
</dbReference>
<feature type="transmembrane region" description="Helical" evidence="10">
    <location>
        <begin position="317"/>
        <end position="337"/>
    </location>
</feature>
<dbReference type="PROSITE" id="PS50109">
    <property type="entry name" value="HIS_KIN"/>
    <property type="match status" value="1"/>
</dbReference>
<dbReference type="SUPFAM" id="SSF52172">
    <property type="entry name" value="CheY-like"/>
    <property type="match status" value="1"/>
</dbReference>
<organism evidence="15 16">
    <name type="scientific">Mariprofundus ferrooxydans PV-1</name>
    <dbReference type="NCBI Taxonomy" id="314345"/>
    <lineage>
        <taxon>Bacteria</taxon>
        <taxon>Pseudomonadati</taxon>
        <taxon>Pseudomonadota</taxon>
        <taxon>Candidatius Mariprofundia</taxon>
        <taxon>Mariprofundales</taxon>
        <taxon>Mariprofundaceae</taxon>
        <taxon>Mariprofundus</taxon>
    </lineage>
</organism>
<keyword evidence="10" id="KW-0812">Transmembrane</keyword>
<dbReference type="SUPFAM" id="SSF55785">
    <property type="entry name" value="PYP-like sensor domain (PAS domain)"/>
    <property type="match status" value="1"/>
</dbReference>
<evidence type="ECO:0000256" key="9">
    <source>
        <dbReference type="PROSITE-ProRule" id="PRU00169"/>
    </source>
</evidence>
<dbReference type="Proteomes" id="UP000005297">
    <property type="component" value="Unassembled WGS sequence"/>
</dbReference>
<evidence type="ECO:0000256" key="1">
    <source>
        <dbReference type="ARBA" id="ARBA00000085"/>
    </source>
</evidence>
<dbReference type="eggNOG" id="COG3852">
    <property type="taxonomic scope" value="Bacteria"/>
</dbReference>
<keyword evidence="7" id="KW-0067">ATP-binding</keyword>
<dbReference type="PROSITE" id="PS50112">
    <property type="entry name" value="PAS"/>
    <property type="match status" value="1"/>
</dbReference>
<keyword evidence="10" id="KW-1133">Transmembrane helix</keyword>
<accession>Q0EZ67</accession>
<feature type="modified residue" description="4-aspartylphosphate" evidence="9">
    <location>
        <position position="797"/>
    </location>
</feature>
<evidence type="ECO:0000256" key="7">
    <source>
        <dbReference type="ARBA" id="ARBA00022840"/>
    </source>
</evidence>
<gene>
    <name evidence="15" type="ORF">SPV1_07676</name>
</gene>
<evidence type="ECO:0000256" key="5">
    <source>
        <dbReference type="ARBA" id="ARBA00022741"/>
    </source>
</evidence>
<dbReference type="InterPro" id="IPR004358">
    <property type="entry name" value="Sig_transdc_His_kin-like_C"/>
</dbReference>
<dbReference type="InterPro" id="IPR000014">
    <property type="entry name" value="PAS"/>
</dbReference>
<keyword evidence="3 9" id="KW-0597">Phosphoprotein</keyword>
<dbReference type="PANTHER" id="PTHR43065">
    <property type="entry name" value="SENSOR HISTIDINE KINASE"/>
    <property type="match status" value="1"/>
</dbReference>
<dbReference type="SMART" id="SM00387">
    <property type="entry name" value="HATPase_c"/>
    <property type="match status" value="1"/>
</dbReference>
<evidence type="ECO:0000259" key="11">
    <source>
        <dbReference type="PROSITE" id="PS50109"/>
    </source>
</evidence>
<feature type="domain" description="Response regulatory" evidence="12">
    <location>
        <begin position="746"/>
        <end position="862"/>
    </location>
</feature>
<dbReference type="Pfam" id="PF00989">
    <property type="entry name" value="PAS"/>
    <property type="match status" value="1"/>
</dbReference>
<comment type="catalytic activity">
    <reaction evidence="1">
        <text>ATP + protein L-histidine = ADP + protein N-phospho-L-histidine.</text>
        <dbReference type="EC" id="2.7.13.3"/>
    </reaction>
</comment>
<dbReference type="Gene3D" id="3.40.50.2300">
    <property type="match status" value="1"/>
</dbReference>
<dbReference type="PROSITE" id="PS50110">
    <property type="entry name" value="RESPONSE_REGULATORY"/>
    <property type="match status" value="1"/>
</dbReference>
<name>Q0EZ67_9PROT</name>
<dbReference type="InterPro" id="IPR000700">
    <property type="entry name" value="PAS-assoc_C"/>
</dbReference>
<evidence type="ECO:0000313" key="16">
    <source>
        <dbReference type="Proteomes" id="UP000005297"/>
    </source>
</evidence>
<dbReference type="HOGENOM" id="CLU_327555_0_0_0"/>
<dbReference type="FunCoup" id="Q0EZ67">
    <property type="interactions" value="251"/>
</dbReference>
<dbReference type="PROSITE" id="PS50113">
    <property type="entry name" value="PAC"/>
    <property type="match status" value="1"/>
</dbReference>
<evidence type="ECO:0000256" key="2">
    <source>
        <dbReference type="ARBA" id="ARBA00012438"/>
    </source>
</evidence>
<dbReference type="Gene3D" id="1.10.287.130">
    <property type="match status" value="1"/>
</dbReference>
<dbReference type="GO" id="GO:0005524">
    <property type="term" value="F:ATP binding"/>
    <property type="evidence" value="ECO:0007669"/>
    <property type="project" value="UniProtKB-KW"/>
</dbReference>
<dbReference type="SUPFAM" id="SSF47384">
    <property type="entry name" value="Homodimeric domain of signal transducing histidine kinase"/>
    <property type="match status" value="1"/>
</dbReference>
<dbReference type="InterPro" id="IPR001789">
    <property type="entry name" value="Sig_transdc_resp-reg_receiver"/>
</dbReference>
<keyword evidence="6 15" id="KW-0418">Kinase</keyword>
<dbReference type="PRINTS" id="PR00344">
    <property type="entry name" value="BCTRLSENSOR"/>
</dbReference>
<dbReference type="CDD" id="cd00082">
    <property type="entry name" value="HisKA"/>
    <property type="match status" value="1"/>
</dbReference>
<dbReference type="GO" id="GO:0006355">
    <property type="term" value="P:regulation of DNA-templated transcription"/>
    <property type="evidence" value="ECO:0007669"/>
    <property type="project" value="InterPro"/>
</dbReference>
<dbReference type="SMART" id="SM00388">
    <property type="entry name" value="HisKA"/>
    <property type="match status" value="1"/>
</dbReference>
<evidence type="ECO:0000256" key="10">
    <source>
        <dbReference type="SAM" id="Phobius"/>
    </source>
</evidence>
<evidence type="ECO:0000256" key="3">
    <source>
        <dbReference type="ARBA" id="ARBA00022553"/>
    </source>
</evidence>
<evidence type="ECO:0000259" key="14">
    <source>
        <dbReference type="PROSITE" id="PS50113"/>
    </source>
</evidence>
<dbReference type="InterPro" id="IPR036097">
    <property type="entry name" value="HisK_dim/P_sf"/>
</dbReference>
<keyword evidence="4" id="KW-0808">Transferase</keyword>
<dbReference type="InterPro" id="IPR003661">
    <property type="entry name" value="HisK_dim/P_dom"/>
</dbReference>
<reference evidence="15 16" key="1">
    <citation type="submission" date="2006-09" db="EMBL/GenBank/DDBJ databases">
        <authorList>
            <person name="Emerson D."/>
            <person name="Ferriera S."/>
            <person name="Johnson J."/>
            <person name="Kravitz S."/>
            <person name="Halpern A."/>
            <person name="Remington K."/>
            <person name="Beeson K."/>
            <person name="Tran B."/>
            <person name="Rogers Y.-H."/>
            <person name="Friedman R."/>
            <person name="Venter J.C."/>
        </authorList>
    </citation>
    <scope>NUCLEOTIDE SEQUENCE [LARGE SCALE GENOMIC DNA]</scope>
    <source>
        <strain evidence="15 16">PV-1</strain>
    </source>
</reference>
<dbReference type="Gene3D" id="3.30.565.10">
    <property type="entry name" value="Histidine kinase-like ATPase, C-terminal domain"/>
    <property type="match status" value="1"/>
</dbReference>
<dbReference type="InParanoid" id="Q0EZ67"/>
<keyword evidence="16" id="KW-1185">Reference proteome</keyword>
<dbReference type="NCBIfam" id="TIGR00229">
    <property type="entry name" value="sensory_box"/>
    <property type="match status" value="1"/>
</dbReference>
<dbReference type="CDD" id="cd00130">
    <property type="entry name" value="PAS"/>
    <property type="match status" value="1"/>
</dbReference>
<feature type="domain" description="PAS" evidence="13">
    <location>
        <begin position="347"/>
        <end position="388"/>
    </location>
</feature>
<keyword evidence="10" id="KW-0472">Membrane</keyword>
<evidence type="ECO:0000256" key="8">
    <source>
        <dbReference type="ARBA" id="ARBA00023012"/>
    </source>
</evidence>
<dbReference type="InterPro" id="IPR036890">
    <property type="entry name" value="HATPase_C_sf"/>
</dbReference>
<dbReference type="InterPro" id="IPR013767">
    <property type="entry name" value="PAS_fold"/>
</dbReference>
<dbReference type="OrthoDB" id="5289296at2"/>
<evidence type="ECO:0000259" key="13">
    <source>
        <dbReference type="PROSITE" id="PS50112"/>
    </source>
</evidence>
<dbReference type="Pfam" id="PF02518">
    <property type="entry name" value="HATPase_c"/>
    <property type="match status" value="1"/>
</dbReference>
<feature type="domain" description="PAC" evidence="14">
    <location>
        <begin position="427"/>
        <end position="479"/>
    </location>
</feature>
<dbReference type="SMART" id="SM00091">
    <property type="entry name" value="PAS"/>
    <property type="match status" value="1"/>
</dbReference>
<dbReference type="STRING" id="314344.AL013_00325"/>
<evidence type="ECO:0000259" key="12">
    <source>
        <dbReference type="PROSITE" id="PS50110"/>
    </source>
</evidence>
<dbReference type="Gene3D" id="3.30.450.20">
    <property type="entry name" value="PAS domain"/>
    <property type="match status" value="1"/>
</dbReference>
<evidence type="ECO:0000256" key="4">
    <source>
        <dbReference type="ARBA" id="ARBA00022679"/>
    </source>
</evidence>
<evidence type="ECO:0000313" key="15">
    <source>
        <dbReference type="EMBL" id="EAU54557.1"/>
    </source>
</evidence>
<feature type="domain" description="Histidine kinase" evidence="11">
    <location>
        <begin position="499"/>
        <end position="724"/>
    </location>
</feature>
<dbReference type="InterPro" id="IPR005467">
    <property type="entry name" value="His_kinase_dom"/>
</dbReference>
<dbReference type="Pfam" id="PF00072">
    <property type="entry name" value="Response_reg"/>
    <property type="match status" value="1"/>
</dbReference>